<dbReference type="InterPro" id="IPR000040">
    <property type="entry name" value="AML1_Runt"/>
</dbReference>
<evidence type="ECO:0000256" key="1">
    <source>
        <dbReference type="ARBA" id="ARBA00004123"/>
    </source>
</evidence>
<keyword evidence="8 11" id="KW-0238">DNA-binding</keyword>
<dbReference type="Proteomes" id="UP000694700">
    <property type="component" value="Unplaced"/>
</dbReference>
<dbReference type="PRINTS" id="PR00967">
    <property type="entry name" value="ONCOGENEAML1"/>
</dbReference>
<dbReference type="GO" id="GO:0060429">
    <property type="term" value="P:epithelium development"/>
    <property type="evidence" value="ECO:0007669"/>
    <property type="project" value="UniProtKB-ARBA"/>
</dbReference>
<dbReference type="Gene3D" id="4.10.770.10">
    <property type="entry name" value="Signal Protein Aml-1b, Chain A, domain 3"/>
    <property type="match status" value="1"/>
</dbReference>
<feature type="compositionally biased region" description="Polar residues" evidence="12">
    <location>
        <begin position="170"/>
        <end position="209"/>
    </location>
</feature>
<dbReference type="InterPro" id="IPR013524">
    <property type="entry name" value="Runt_dom"/>
</dbReference>
<sequence>MRIPVDPSTSRRFSPPSSSLQPVAGKMSDAQQEQNAALPRLRQHDNRTMVEIIADHPAELVRTDSPNFLCSVLPSHWRCNKTLPVAFKVVALGDVPDGTVVTVMAGNDENYSGELRNASAVMKNQVARFNDLRFVGRSGRGHRQKLEDPPKPPLFSERLSELERLRQTTMRVAVQTQSPRPSLNATPNSFNPQGQTQISDPRQAQSSPPWSYEQPYTPYLSQMTSPSIHSTTPLSSTRATGLPSISDVPRRLSGTSDLSPFSADPRQFERQFPGLSSLTDTRFPSPRMHYPATFTYTPTPVTSGMSLGMSSTTHYHTYLPPPYPGSTQNQSGPFQTSSTPYLYYGASSGSYQFSMVPGGDRSPSRMLPPCTSASTGSTLINPNLPNQTDGGDADGSHSSSPTVLNSSGRMDESVWRPY</sequence>
<evidence type="ECO:0000259" key="13">
    <source>
        <dbReference type="PROSITE" id="PS51062"/>
    </source>
</evidence>
<evidence type="ECO:0000313" key="14">
    <source>
        <dbReference type="Ensembl" id="ENSCCRP00015072521.1"/>
    </source>
</evidence>
<keyword evidence="10" id="KW-0539">Nucleus</keyword>
<dbReference type="SUPFAM" id="SSF49417">
    <property type="entry name" value="p53-like transcription factors"/>
    <property type="match status" value="1"/>
</dbReference>
<dbReference type="GO" id="GO:0005524">
    <property type="term" value="F:ATP binding"/>
    <property type="evidence" value="ECO:0007669"/>
    <property type="project" value="InterPro"/>
</dbReference>
<protein>
    <recommendedName>
        <fullName evidence="11">Runt-related transcription factor</fullName>
    </recommendedName>
</protein>
<dbReference type="GO" id="GO:0030097">
    <property type="term" value="P:hemopoiesis"/>
    <property type="evidence" value="ECO:0007669"/>
    <property type="project" value="TreeGrafter"/>
</dbReference>
<keyword evidence="7 11" id="KW-0805">Transcription regulation</keyword>
<comment type="subcellular location">
    <subcellularLocation>
        <location evidence="2">Cytoplasm</location>
    </subcellularLocation>
    <subcellularLocation>
        <location evidence="1 11">Nucleus</location>
    </subcellularLocation>
</comment>
<dbReference type="InterPro" id="IPR016554">
    <property type="entry name" value="TF_Runt-rel_RUNX"/>
</dbReference>
<dbReference type="GO" id="GO:0051094">
    <property type="term" value="P:positive regulation of developmental process"/>
    <property type="evidence" value="ECO:0007669"/>
    <property type="project" value="UniProtKB-ARBA"/>
</dbReference>
<dbReference type="PANTHER" id="PTHR11950">
    <property type="entry name" value="RUNT RELATED"/>
    <property type="match status" value="1"/>
</dbReference>
<evidence type="ECO:0000256" key="7">
    <source>
        <dbReference type="ARBA" id="ARBA00023015"/>
    </source>
</evidence>
<dbReference type="InterPro" id="IPR013711">
    <property type="entry name" value="RunxI_C_dom"/>
</dbReference>
<accession>A0A8C1WWW3</accession>
<dbReference type="PROSITE" id="PS51062">
    <property type="entry name" value="RUNT"/>
    <property type="match status" value="1"/>
</dbReference>
<dbReference type="Pfam" id="PF00853">
    <property type="entry name" value="Runt"/>
    <property type="match status" value="1"/>
</dbReference>
<dbReference type="GO" id="GO:0045944">
    <property type="term" value="P:positive regulation of transcription by RNA polymerase II"/>
    <property type="evidence" value="ECO:0007669"/>
    <property type="project" value="UniProtKB-ARBA"/>
</dbReference>
<feature type="compositionally biased region" description="Low complexity" evidence="12">
    <location>
        <begin position="7"/>
        <end position="19"/>
    </location>
</feature>
<dbReference type="FunFam" id="4.10.770.10:FF:000001">
    <property type="entry name" value="Runt-related transcription factor"/>
    <property type="match status" value="1"/>
</dbReference>
<keyword evidence="5" id="KW-0597">Phosphoprotein</keyword>
<dbReference type="GO" id="GO:0030182">
    <property type="term" value="P:neuron differentiation"/>
    <property type="evidence" value="ECO:0007669"/>
    <property type="project" value="TreeGrafter"/>
</dbReference>
<evidence type="ECO:0000256" key="5">
    <source>
        <dbReference type="ARBA" id="ARBA00022553"/>
    </source>
</evidence>
<reference evidence="14" key="1">
    <citation type="submission" date="2025-08" db="UniProtKB">
        <authorList>
            <consortium name="Ensembl"/>
        </authorList>
    </citation>
    <scope>IDENTIFICATION</scope>
</reference>
<evidence type="ECO:0000256" key="11">
    <source>
        <dbReference type="PIRNR" id="PIRNR009374"/>
    </source>
</evidence>
<dbReference type="GO" id="GO:0005634">
    <property type="term" value="C:nucleus"/>
    <property type="evidence" value="ECO:0007669"/>
    <property type="project" value="UniProtKB-SubCell"/>
</dbReference>
<feature type="compositionally biased region" description="Basic and acidic residues" evidence="12">
    <location>
        <begin position="409"/>
        <end position="418"/>
    </location>
</feature>
<evidence type="ECO:0000256" key="3">
    <source>
        <dbReference type="ARBA" id="ARBA00022481"/>
    </source>
</evidence>
<feature type="region of interest" description="Disordered" evidence="12">
    <location>
        <begin position="357"/>
        <end position="418"/>
    </location>
</feature>
<dbReference type="Pfam" id="PF08504">
    <property type="entry name" value="RunxI"/>
    <property type="match status" value="1"/>
</dbReference>
<feature type="region of interest" description="Disordered" evidence="12">
    <location>
        <begin position="1"/>
        <end position="31"/>
    </location>
</feature>
<feature type="compositionally biased region" description="Polar residues" evidence="12">
    <location>
        <begin position="219"/>
        <end position="239"/>
    </location>
</feature>
<evidence type="ECO:0000256" key="4">
    <source>
        <dbReference type="ARBA" id="ARBA00022490"/>
    </source>
</evidence>
<evidence type="ECO:0000256" key="10">
    <source>
        <dbReference type="ARBA" id="ARBA00023242"/>
    </source>
</evidence>
<evidence type="ECO:0000256" key="6">
    <source>
        <dbReference type="ARBA" id="ARBA00022782"/>
    </source>
</evidence>
<organism evidence="14 15">
    <name type="scientific">Cyprinus carpio</name>
    <name type="common">Common carp</name>
    <dbReference type="NCBI Taxonomy" id="7962"/>
    <lineage>
        <taxon>Eukaryota</taxon>
        <taxon>Metazoa</taxon>
        <taxon>Chordata</taxon>
        <taxon>Craniata</taxon>
        <taxon>Vertebrata</taxon>
        <taxon>Euteleostomi</taxon>
        <taxon>Actinopterygii</taxon>
        <taxon>Neopterygii</taxon>
        <taxon>Teleostei</taxon>
        <taxon>Ostariophysi</taxon>
        <taxon>Cypriniformes</taxon>
        <taxon>Cyprinidae</taxon>
        <taxon>Cyprininae</taxon>
        <taxon>Cyprinus</taxon>
    </lineage>
</organism>
<evidence type="ECO:0000256" key="2">
    <source>
        <dbReference type="ARBA" id="ARBA00004496"/>
    </source>
</evidence>
<evidence type="ECO:0000256" key="8">
    <source>
        <dbReference type="ARBA" id="ARBA00023125"/>
    </source>
</evidence>
<evidence type="ECO:0000256" key="9">
    <source>
        <dbReference type="ARBA" id="ARBA00023163"/>
    </source>
</evidence>
<keyword evidence="6" id="KW-0221">Differentiation</keyword>
<evidence type="ECO:0000313" key="15">
    <source>
        <dbReference type="Proteomes" id="UP000694700"/>
    </source>
</evidence>
<feature type="compositionally biased region" description="Polar residues" evidence="12">
    <location>
        <begin position="371"/>
        <end position="388"/>
    </location>
</feature>
<name>A0A8C1WWW3_CYPCA</name>
<dbReference type="Gene3D" id="2.60.40.720">
    <property type="match status" value="1"/>
</dbReference>
<proteinExistence type="predicted"/>
<dbReference type="GO" id="GO:0000981">
    <property type="term" value="F:DNA-binding transcription factor activity, RNA polymerase II-specific"/>
    <property type="evidence" value="ECO:0007669"/>
    <property type="project" value="TreeGrafter"/>
</dbReference>
<dbReference type="GO" id="GO:0001503">
    <property type="term" value="P:ossification"/>
    <property type="evidence" value="ECO:0007669"/>
    <property type="project" value="TreeGrafter"/>
</dbReference>
<dbReference type="GO" id="GO:0002062">
    <property type="term" value="P:chondrocyte differentiation"/>
    <property type="evidence" value="ECO:0007669"/>
    <property type="project" value="TreeGrafter"/>
</dbReference>
<dbReference type="GO" id="GO:0045595">
    <property type="term" value="P:regulation of cell differentiation"/>
    <property type="evidence" value="ECO:0007669"/>
    <property type="project" value="TreeGrafter"/>
</dbReference>
<evidence type="ECO:0000256" key="12">
    <source>
        <dbReference type="SAM" id="MobiDB-lite"/>
    </source>
</evidence>
<keyword evidence="4" id="KW-0963">Cytoplasm</keyword>
<dbReference type="PANTHER" id="PTHR11950:SF7">
    <property type="entry name" value="RUNT-RELATED TRANSCRIPTION FACTOR 2"/>
    <property type="match status" value="1"/>
</dbReference>
<dbReference type="Ensembl" id="ENSCCRT00015074880.1">
    <property type="protein sequence ID" value="ENSCCRP00015072521.1"/>
    <property type="gene ID" value="ENSCCRG00015029324.1"/>
</dbReference>
<dbReference type="GO" id="GO:0009653">
    <property type="term" value="P:anatomical structure morphogenesis"/>
    <property type="evidence" value="ECO:0007669"/>
    <property type="project" value="UniProtKB-ARBA"/>
</dbReference>
<dbReference type="InterPro" id="IPR012346">
    <property type="entry name" value="p53/RUNT-type_TF_DNA-bd_sf"/>
</dbReference>
<dbReference type="InterPro" id="IPR008967">
    <property type="entry name" value="p53-like_TF_DNA-bd_sf"/>
</dbReference>
<keyword evidence="9 11" id="KW-0804">Transcription</keyword>
<dbReference type="GO" id="GO:0000978">
    <property type="term" value="F:RNA polymerase II cis-regulatory region sequence-specific DNA binding"/>
    <property type="evidence" value="ECO:0007669"/>
    <property type="project" value="TreeGrafter"/>
</dbReference>
<feature type="domain" description="Runt" evidence="13">
    <location>
        <begin position="48"/>
        <end position="175"/>
    </location>
</feature>
<dbReference type="GO" id="GO:0005737">
    <property type="term" value="C:cytoplasm"/>
    <property type="evidence" value="ECO:0007669"/>
    <property type="project" value="UniProtKB-SubCell"/>
</dbReference>
<keyword evidence="3" id="KW-0488">Methylation</keyword>
<feature type="region of interest" description="Disordered" evidence="12">
    <location>
        <begin position="170"/>
        <end position="271"/>
    </location>
</feature>
<dbReference type="InterPro" id="IPR027384">
    <property type="entry name" value="Runx_central_dom_sf"/>
</dbReference>
<dbReference type="AlphaFoldDB" id="A0A8C1WWW3"/>
<dbReference type="PIRSF" id="PIRSF009374">
    <property type="entry name" value="TF_Runt-rel_RUNX"/>
    <property type="match status" value="1"/>
</dbReference>